<dbReference type="Pfam" id="PF09814">
    <property type="entry name" value="HECT_2"/>
    <property type="match status" value="1"/>
</dbReference>
<dbReference type="eggNOG" id="ENOG502SEI5">
    <property type="taxonomic scope" value="Eukaryota"/>
</dbReference>
<dbReference type="AlphaFoldDB" id="K0SV31"/>
<dbReference type="GO" id="GO:0031624">
    <property type="term" value="F:ubiquitin conjugating enzyme binding"/>
    <property type="evidence" value="ECO:0007669"/>
    <property type="project" value="TreeGrafter"/>
</dbReference>
<dbReference type="PANTHER" id="PTHR31531">
    <property type="entry name" value="E3 UBIQUITIN-PROTEIN LIGASE E3D FAMILY MEMBER"/>
    <property type="match status" value="1"/>
</dbReference>
<dbReference type="GO" id="GO:0061630">
    <property type="term" value="F:ubiquitin protein ligase activity"/>
    <property type="evidence" value="ECO:0007669"/>
    <property type="project" value="TreeGrafter"/>
</dbReference>
<feature type="compositionally biased region" description="Low complexity" evidence="1">
    <location>
        <begin position="11"/>
        <end position="25"/>
    </location>
</feature>
<dbReference type="PANTHER" id="PTHR31531:SF2">
    <property type="entry name" value="E3 UBIQUITIN-PROTEIN LIGASE E3D"/>
    <property type="match status" value="1"/>
</dbReference>
<dbReference type="GO" id="GO:0005634">
    <property type="term" value="C:nucleus"/>
    <property type="evidence" value="ECO:0007669"/>
    <property type="project" value="TreeGrafter"/>
</dbReference>
<dbReference type="GO" id="GO:0000209">
    <property type="term" value="P:protein polyubiquitination"/>
    <property type="evidence" value="ECO:0007669"/>
    <property type="project" value="TreeGrafter"/>
</dbReference>
<evidence type="ECO:0000313" key="2">
    <source>
        <dbReference type="EMBL" id="EJK68799.1"/>
    </source>
</evidence>
<dbReference type="GO" id="GO:0000151">
    <property type="term" value="C:ubiquitin ligase complex"/>
    <property type="evidence" value="ECO:0007669"/>
    <property type="project" value="TreeGrafter"/>
</dbReference>
<accession>K0SV31</accession>
<gene>
    <name evidence="2" type="ORF">THAOC_09992</name>
</gene>
<protein>
    <submittedName>
        <fullName evidence="2">Uncharacterized protein</fullName>
    </submittedName>
</protein>
<feature type="region of interest" description="Disordered" evidence="1">
    <location>
        <begin position="1"/>
        <end position="25"/>
    </location>
</feature>
<dbReference type="GO" id="GO:0006513">
    <property type="term" value="P:protein monoubiquitination"/>
    <property type="evidence" value="ECO:0007669"/>
    <property type="project" value="TreeGrafter"/>
</dbReference>
<dbReference type="Proteomes" id="UP000266841">
    <property type="component" value="Unassembled WGS sequence"/>
</dbReference>
<proteinExistence type="predicted"/>
<dbReference type="InterPro" id="IPR019193">
    <property type="entry name" value="UBQ-conj_enz_E2-bd_prot"/>
</dbReference>
<feature type="compositionally biased region" description="Basic and acidic residues" evidence="1">
    <location>
        <begin position="1"/>
        <end position="10"/>
    </location>
</feature>
<comment type="caution">
    <text evidence="2">The sequence shown here is derived from an EMBL/GenBank/DDBJ whole genome shotgun (WGS) entry which is preliminary data.</text>
</comment>
<dbReference type="GO" id="GO:0043161">
    <property type="term" value="P:proteasome-mediated ubiquitin-dependent protein catabolic process"/>
    <property type="evidence" value="ECO:0007669"/>
    <property type="project" value="TreeGrafter"/>
</dbReference>
<dbReference type="GO" id="GO:0005829">
    <property type="term" value="C:cytosol"/>
    <property type="evidence" value="ECO:0007669"/>
    <property type="project" value="TreeGrafter"/>
</dbReference>
<dbReference type="EMBL" id="AGNL01010825">
    <property type="protein sequence ID" value="EJK68799.1"/>
    <property type="molecule type" value="Genomic_DNA"/>
</dbReference>
<feature type="compositionally biased region" description="Polar residues" evidence="1">
    <location>
        <begin position="108"/>
        <end position="117"/>
    </location>
</feature>
<dbReference type="OrthoDB" id="341421at2759"/>
<feature type="compositionally biased region" description="Basic and acidic residues" evidence="1">
    <location>
        <begin position="83"/>
        <end position="94"/>
    </location>
</feature>
<organism evidence="2 3">
    <name type="scientific">Thalassiosira oceanica</name>
    <name type="common">Marine diatom</name>
    <dbReference type="NCBI Taxonomy" id="159749"/>
    <lineage>
        <taxon>Eukaryota</taxon>
        <taxon>Sar</taxon>
        <taxon>Stramenopiles</taxon>
        <taxon>Ochrophyta</taxon>
        <taxon>Bacillariophyta</taxon>
        <taxon>Coscinodiscophyceae</taxon>
        <taxon>Thalassiosirophycidae</taxon>
        <taxon>Thalassiosirales</taxon>
        <taxon>Thalassiosiraceae</taxon>
        <taxon>Thalassiosira</taxon>
    </lineage>
</organism>
<feature type="region of interest" description="Disordered" evidence="1">
    <location>
        <begin position="42"/>
        <end position="125"/>
    </location>
</feature>
<keyword evidence="3" id="KW-1185">Reference proteome</keyword>
<dbReference type="GO" id="GO:0051865">
    <property type="term" value="P:protein autoubiquitination"/>
    <property type="evidence" value="ECO:0007669"/>
    <property type="project" value="TreeGrafter"/>
</dbReference>
<evidence type="ECO:0000313" key="3">
    <source>
        <dbReference type="Proteomes" id="UP000266841"/>
    </source>
</evidence>
<dbReference type="OMA" id="PPWISTR"/>
<name>K0SV31_THAOC</name>
<reference evidence="2 3" key="1">
    <citation type="journal article" date="2012" name="Genome Biol.">
        <title>Genome and low-iron response of an oceanic diatom adapted to chronic iron limitation.</title>
        <authorList>
            <person name="Lommer M."/>
            <person name="Specht M."/>
            <person name="Roy A.S."/>
            <person name="Kraemer L."/>
            <person name="Andreson R."/>
            <person name="Gutowska M.A."/>
            <person name="Wolf J."/>
            <person name="Bergner S.V."/>
            <person name="Schilhabel M.B."/>
            <person name="Klostermeier U.C."/>
            <person name="Beiko R.G."/>
            <person name="Rosenstiel P."/>
            <person name="Hippler M."/>
            <person name="Laroche J."/>
        </authorList>
    </citation>
    <scope>NUCLEOTIDE SEQUENCE [LARGE SCALE GENOMIC DNA]</scope>
    <source>
        <strain evidence="2 3">CCMP1005</strain>
    </source>
</reference>
<evidence type="ECO:0000256" key="1">
    <source>
        <dbReference type="SAM" id="MobiDB-lite"/>
    </source>
</evidence>
<sequence>MKGDGGRDEVATVATSAASTPPPAEAAMAELLTRIMSMDPREAHRQMCLAQDEVARLQRQARQEPPGDGAESGRAVEAESGEGEARSRHAREVADPSPDDGGMRTPNAARSPSPTSTRKQRSVDRHVTAGGTWLASPGEKLCAEFLPNVGRLQLTLTGLAGTSPKEEGSANPHEGLELDVSNGRLRLASSVREDRRALLEVELPKTLSELVVADGARVSSVDSDSISIRMQLPLGRDGADLAEDLVGGRAAIPPWISTRRPYASCPGWSSRTTQFWCCTGPTLGTEDSVNVGGRAKGYGEHSLGRGNNEVTSTMEWRDGGSSATGSAIARPLACSRCLSTLGYAAGDDGDTCRLYKHLLDCGGDQSTPTPTRTPDDALAAHTVGSFLAGEMVRNAETMAVYTFVVGVSDESDWTRLSGPQTHLLLHILSWDTVMAAWDGGGVVGKKGKAVTVNKGTGDELPPRHSAEFTRAVKVIYEETGEEGGPGPANGDEEGAVWTWRCADFCCPPDNANGPLPPETEAKASAVRIYLSGRERDGLLSQLEGSAGHFPRPISDALVGMKLGPSRGADGARVGFLPLV</sequence>
<dbReference type="GO" id="GO:0030332">
    <property type="term" value="F:cyclin binding"/>
    <property type="evidence" value="ECO:0007669"/>
    <property type="project" value="TreeGrafter"/>
</dbReference>